<gene>
    <name evidence="2" type="ORF">AAG570_000456</name>
</gene>
<comment type="caution">
    <text evidence="2">The sequence shown here is derived from an EMBL/GenBank/DDBJ whole genome shotgun (WGS) entry which is preliminary data.</text>
</comment>
<evidence type="ECO:0000256" key="1">
    <source>
        <dbReference type="SAM" id="MobiDB-lite"/>
    </source>
</evidence>
<feature type="region of interest" description="Disordered" evidence="1">
    <location>
        <begin position="57"/>
        <end position="101"/>
    </location>
</feature>
<dbReference type="Proteomes" id="UP001558652">
    <property type="component" value="Unassembled WGS sequence"/>
</dbReference>
<reference evidence="2 3" key="1">
    <citation type="submission" date="2024-07" db="EMBL/GenBank/DDBJ databases">
        <title>Chromosome-level genome assembly of the water stick insect Ranatra chinensis (Heteroptera: Nepidae).</title>
        <authorList>
            <person name="Liu X."/>
        </authorList>
    </citation>
    <scope>NUCLEOTIDE SEQUENCE [LARGE SCALE GENOMIC DNA]</scope>
    <source>
        <strain evidence="2">Cailab_2021Rc</strain>
        <tissue evidence="2">Muscle</tissue>
    </source>
</reference>
<protein>
    <submittedName>
        <fullName evidence="2">Uncharacterized protein</fullName>
    </submittedName>
</protein>
<proteinExistence type="predicted"/>
<dbReference type="EMBL" id="JBFDAA010000001">
    <property type="protein sequence ID" value="KAL1140526.1"/>
    <property type="molecule type" value="Genomic_DNA"/>
</dbReference>
<evidence type="ECO:0000313" key="3">
    <source>
        <dbReference type="Proteomes" id="UP001558652"/>
    </source>
</evidence>
<organism evidence="2 3">
    <name type="scientific">Ranatra chinensis</name>
    <dbReference type="NCBI Taxonomy" id="642074"/>
    <lineage>
        <taxon>Eukaryota</taxon>
        <taxon>Metazoa</taxon>
        <taxon>Ecdysozoa</taxon>
        <taxon>Arthropoda</taxon>
        <taxon>Hexapoda</taxon>
        <taxon>Insecta</taxon>
        <taxon>Pterygota</taxon>
        <taxon>Neoptera</taxon>
        <taxon>Paraneoptera</taxon>
        <taxon>Hemiptera</taxon>
        <taxon>Heteroptera</taxon>
        <taxon>Panheteroptera</taxon>
        <taxon>Nepomorpha</taxon>
        <taxon>Nepidae</taxon>
        <taxon>Ranatrinae</taxon>
        <taxon>Ranatra</taxon>
    </lineage>
</organism>
<dbReference type="AlphaFoldDB" id="A0ABD0YXU5"/>
<keyword evidence="3" id="KW-1185">Reference proteome</keyword>
<feature type="compositionally biased region" description="Basic residues" evidence="1">
    <location>
        <begin position="74"/>
        <end position="86"/>
    </location>
</feature>
<evidence type="ECO:0000313" key="2">
    <source>
        <dbReference type="EMBL" id="KAL1140526.1"/>
    </source>
</evidence>
<accession>A0ABD0YXU5</accession>
<sequence length="119" mass="13209">MRRRGRKEVFGGINVVVYPRRRAERIDRELLSTRGCRREGGLRFAISELEDRQLSGVSIKGGPTEAEELSGIGPRRRQRKTGKQRRGAPSSGFDLCPTVGPHPTCLPKNDVNAGCHISE</sequence>
<name>A0ABD0YXU5_9HEMI</name>